<feature type="transmembrane region" description="Helical" evidence="1">
    <location>
        <begin position="93"/>
        <end position="116"/>
    </location>
</feature>
<evidence type="ECO:0000256" key="1">
    <source>
        <dbReference type="SAM" id="Phobius"/>
    </source>
</evidence>
<evidence type="ECO:0008006" key="4">
    <source>
        <dbReference type="Google" id="ProtNLM"/>
    </source>
</evidence>
<dbReference type="Proteomes" id="UP001319827">
    <property type="component" value="Chromosome"/>
</dbReference>
<evidence type="ECO:0000313" key="3">
    <source>
        <dbReference type="Proteomes" id="UP001319827"/>
    </source>
</evidence>
<proteinExistence type="predicted"/>
<protein>
    <recommendedName>
        <fullName evidence="4">DUF3341 domain-containing protein</fullName>
    </recommendedName>
</protein>
<sequence length="148" mass="16164">MGEKLSFESREEFLAKLRELQAAGADLNRAQIHMPFLVPEVEQILGTRPGLVRFFAVAGGLSGFLGGLGFTIYTVLSWPLITGGKPIISLPPFLLISYILTILFGSLATFGGFLLLARLPSPRGMAPEQEHGNRFVIILPGEEGPWKR</sequence>
<dbReference type="Pfam" id="PF11821">
    <property type="entry name" value="ActD"/>
    <property type="match status" value="1"/>
</dbReference>
<dbReference type="EMBL" id="AP024355">
    <property type="protein sequence ID" value="BCR03285.1"/>
    <property type="molecule type" value="Genomic_DNA"/>
</dbReference>
<keyword evidence="3" id="KW-1185">Reference proteome</keyword>
<keyword evidence="1" id="KW-0472">Membrane</keyword>
<organism evidence="2 3">
    <name type="scientific">Desulfuromonas versatilis</name>
    <dbReference type="NCBI Taxonomy" id="2802975"/>
    <lineage>
        <taxon>Bacteria</taxon>
        <taxon>Pseudomonadati</taxon>
        <taxon>Thermodesulfobacteriota</taxon>
        <taxon>Desulfuromonadia</taxon>
        <taxon>Desulfuromonadales</taxon>
        <taxon>Desulfuromonadaceae</taxon>
        <taxon>Desulfuromonas</taxon>
    </lineage>
</organism>
<keyword evidence="1" id="KW-0812">Transmembrane</keyword>
<feature type="transmembrane region" description="Helical" evidence="1">
    <location>
        <begin position="54"/>
        <end position="81"/>
    </location>
</feature>
<evidence type="ECO:0000313" key="2">
    <source>
        <dbReference type="EMBL" id="BCR03285.1"/>
    </source>
</evidence>
<reference evidence="2 3" key="1">
    <citation type="journal article" date="2016" name="C (Basel)">
        <title>Selective Growth of and Electricity Production by Marine Exoelectrogenic Bacteria in Self-Aggregated Hydrogel of Microbially Reduced Graphene Oxide.</title>
        <authorList>
            <person name="Yoshida N."/>
            <person name="Goto Y."/>
            <person name="Miyata Y."/>
        </authorList>
    </citation>
    <scope>NUCLEOTIDE SEQUENCE [LARGE SCALE GENOMIC DNA]</scope>
    <source>
        <strain evidence="2 3">NIT-T3</strain>
    </source>
</reference>
<dbReference type="InterPro" id="IPR021776">
    <property type="entry name" value="ActD"/>
</dbReference>
<reference evidence="2 3" key="2">
    <citation type="journal article" date="2021" name="Int. J. Syst. Evol. Microbiol.">
        <title>Isolation and Polyphasic Characterization of Desulfuromonas versatilis sp. Nov., an Electrogenic Bacteria Capable of Versatile Metabolism Isolated from a Graphene Oxide-Reducing Enrichment Culture.</title>
        <authorList>
            <person name="Xie L."/>
            <person name="Yoshida N."/>
            <person name="Ishii S."/>
            <person name="Meng L."/>
        </authorList>
    </citation>
    <scope>NUCLEOTIDE SEQUENCE [LARGE SCALE GENOMIC DNA]</scope>
    <source>
        <strain evidence="2 3">NIT-T3</strain>
    </source>
</reference>
<name>A0ABM8HP33_9BACT</name>
<gene>
    <name evidence="2" type="ORF">DESUT3_03540</name>
</gene>
<keyword evidence="1" id="KW-1133">Transmembrane helix</keyword>
<dbReference type="RefSeq" id="WP_221250767.1">
    <property type="nucleotide sequence ID" value="NZ_AP024355.1"/>
</dbReference>
<accession>A0ABM8HP33</accession>